<dbReference type="InterPro" id="IPR050563">
    <property type="entry name" value="4-hydroxybenzoyl-CoA_TE"/>
</dbReference>
<organism evidence="3 4">
    <name type="scientific">Harenicola maris</name>
    <dbReference type="NCBI Taxonomy" id="2841044"/>
    <lineage>
        <taxon>Bacteria</taxon>
        <taxon>Pseudomonadati</taxon>
        <taxon>Pseudomonadota</taxon>
        <taxon>Alphaproteobacteria</taxon>
        <taxon>Rhodobacterales</taxon>
        <taxon>Paracoccaceae</taxon>
        <taxon>Harenicola</taxon>
    </lineage>
</organism>
<name>A0AAP2G773_9RHOB</name>
<accession>A0AAP2G773</accession>
<dbReference type="Proteomes" id="UP001315686">
    <property type="component" value="Unassembled WGS sequence"/>
</dbReference>
<dbReference type="PANTHER" id="PTHR31793">
    <property type="entry name" value="4-HYDROXYBENZOYL-COA THIOESTERASE FAMILY MEMBER"/>
    <property type="match status" value="1"/>
</dbReference>
<protein>
    <submittedName>
        <fullName evidence="3">Acyl-CoA thioesterase</fullName>
    </submittedName>
</protein>
<sequence length="158" mass="17728">MADPAFLTLLKGEELRAAGVPAPWSFGKADRVRFGEIDALGHVNHTVYLQWFEALRVEYLMDYGVSQFTGNDMQIVLKSVGAQYHAPMFVGQKYIAATRTTAFRNTSFQMHYGVWCEGVLTMEGQALVVCLEQDGRTKRPLTAQMRETFVTRDGAETP</sequence>
<dbReference type="EMBL" id="JADQAZ010000001">
    <property type="protein sequence ID" value="MBT0956966.1"/>
    <property type="molecule type" value="Genomic_DNA"/>
</dbReference>
<evidence type="ECO:0000313" key="3">
    <source>
        <dbReference type="EMBL" id="MBT0956966.1"/>
    </source>
</evidence>
<dbReference type="GO" id="GO:0047617">
    <property type="term" value="F:fatty acyl-CoA hydrolase activity"/>
    <property type="evidence" value="ECO:0007669"/>
    <property type="project" value="TreeGrafter"/>
</dbReference>
<dbReference type="SUPFAM" id="SSF54637">
    <property type="entry name" value="Thioesterase/thiol ester dehydrase-isomerase"/>
    <property type="match status" value="1"/>
</dbReference>
<dbReference type="Gene3D" id="3.10.129.10">
    <property type="entry name" value="Hotdog Thioesterase"/>
    <property type="match status" value="1"/>
</dbReference>
<dbReference type="InterPro" id="IPR029069">
    <property type="entry name" value="HotDog_dom_sf"/>
</dbReference>
<dbReference type="CDD" id="cd00586">
    <property type="entry name" value="4HBT"/>
    <property type="match status" value="1"/>
</dbReference>
<proteinExistence type="inferred from homology"/>
<dbReference type="Pfam" id="PF13279">
    <property type="entry name" value="4HBT_2"/>
    <property type="match status" value="1"/>
</dbReference>
<keyword evidence="4" id="KW-1185">Reference proteome</keyword>
<evidence type="ECO:0000256" key="1">
    <source>
        <dbReference type="ARBA" id="ARBA00005953"/>
    </source>
</evidence>
<dbReference type="RefSeq" id="WP_327793145.1">
    <property type="nucleotide sequence ID" value="NZ_JADQAZ010000001.1"/>
</dbReference>
<evidence type="ECO:0000313" key="4">
    <source>
        <dbReference type="Proteomes" id="UP001315686"/>
    </source>
</evidence>
<reference evidence="3 4" key="1">
    <citation type="journal article" date="2021" name="Arch. Microbiol.">
        <title>Harenicola maris gen. nov., sp. nov. isolated from the Sea of Japan shallow sediments.</title>
        <authorList>
            <person name="Romanenko L.A."/>
            <person name="Kurilenko V.V."/>
            <person name="Chernysheva N.Y."/>
            <person name="Tekutyeva L.A."/>
            <person name="Velansky P.V."/>
            <person name="Svetashev V.I."/>
            <person name="Isaeva M.P."/>
        </authorList>
    </citation>
    <scope>NUCLEOTIDE SEQUENCE [LARGE SCALE GENOMIC DNA]</scope>
    <source>
        <strain evidence="3 4">KMM 3653</strain>
    </source>
</reference>
<keyword evidence="2" id="KW-0378">Hydrolase</keyword>
<comment type="similarity">
    <text evidence="1">Belongs to the 4-hydroxybenzoyl-CoA thioesterase family.</text>
</comment>
<evidence type="ECO:0000256" key="2">
    <source>
        <dbReference type="ARBA" id="ARBA00022801"/>
    </source>
</evidence>
<comment type="caution">
    <text evidence="3">The sequence shown here is derived from an EMBL/GenBank/DDBJ whole genome shotgun (WGS) entry which is preliminary data.</text>
</comment>
<dbReference type="AlphaFoldDB" id="A0AAP2G773"/>
<gene>
    <name evidence="3" type="ORF">IV417_06185</name>
</gene>
<dbReference type="PANTHER" id="PTHR31793:SF27">
    <property type="entry name" value="NOVEL THIOESTERASE SUPERFAMILY DOMAIN AND SAPOSIN A-TYPE DOMAIN CONTAINING PROTEIN (0610012H03RIK)"/>
    <property type="match status" value="1"/>
</dbReference>